<sequence length="603" mass="65567">MASQHHLCIQLISGPNNEQFLRLQQVPLTRAAAYIAQASRIYPGSKADLLYYQGFDEKARKFEAFASPFCGATQLVVGEQGAIFRIGASNALVGTDVIRQLIQDRDVDAWITHRFQAYMVELDPPTFADASSSEQGVKYVADDSAPQKARISDANVKFLYKERLPGAEDAHTYVVSKPALVQACAMVLSTIDHLSTSALKALWAEAQQPPYLLQTPQREFAILSKDMVCMTAADALWVLRTLVAGTKWDAPVKLYNALRAESTCPDHIVKYPFTLSLVMPPFLYAPPKPKVVSVFSELTRSNYVLQGINTDVLPLEFEVLSVLSESDEHASLSELLSEVMQVMEGLPADKKSHACRIIGTILGAAGSPTPSWIDATHVATQPIPASNPGGQAADQQDDEEQDNQVVFQPHITCFQPLIDFPAPACGPGDTLMPWDAFSICATDPPKNPANFYVADAQTAALGLMLSKSGTQRGLMQLVVFTFLLAIIVVDVLYLLGVPLVLRVLRALLLLLTIPLGLVGEFREQLHHFDRLASDHDDRNGVRRVLSGLLSAVHESTFGLAGVDRLGAGRLQLATNPHTIRNGLTQHMLGSAPSSGARGSPLQN</sequence>
<feature type="region of interest" description="Disordered" evidence="1">
    <location>
        <begin position="380"/>
        <end position="401"/>
    </location>
</feature>
<dbReference type="EMBL" id="JAEHOC010000060">
    <property type="protein sequence ID" value="KAG2424987.1"/>
    <property type="molecule type" value="Genomic_DNA"/>
</dbReference>
<comment type="caution">
    <text evidence="3">The sequence shown here is derived from an EMBL/GenBank/DDBJ whole genome shotgun (WGS) entry which is preliminary data.</text>
</comment>
<reference evidence="3" key="1">
    <citation type="journal article" date="2020" name="bioRxiv">
        <title>Comparative genomics of Chlamydomonas.</title>
        <authorList>
            <person name="Craig R.J."/>
            <person name="Hasan A.R."/>
            <person name="Ness R.W."/>
            <person name="Keightley P.D."/>
        </authorList>
    </citation>
    <scope>NUCLEOTIDE SEQUENCE</scope>
    <source>
        <strain evidence="3">SAG 7.73</strain>
    </source>
</reference>
<feature type="transmembrane region" description="Helical" evidence="2">
    <location>
        <begin position="503"/>
        <end position="521"/>
    </location>
</feature>
<evidence type="ECO:0000313" key="3">
    <source>
        <dbReference type="EMBL" id="KAG2424987.1"/>
    </source>
</evidence>
<keyword evidence="2" id="KW-1133">Transmembrane helix</keyword>
<dbReference type="Proteomes" id="UP000650467">
    <property type="component" value="Unassembled WGS sequence"/>
</dbReference>
<name>A0A835SCY0_CHLIN</name>
<keyword evidence="2" id="KW-0472">Membrane</keyword>
<accession>A0A835SCY0</accession>
<protein>
    <submittedName>
        <fullName evidence="3">Uncharacterized protein</fullName>
    </submittedName>
</protein>
<gene>
    <name evidence="3" type="ORF">HXX76_014145</name>
</gene>
<evidence type="ECO:0000256" key="2">
    <source>
        <dbReference type="SAM" id="Phobius"/>
    </source>
</evidence>
<keyword evidence="2" id="KW-0812">Transmembrane</keyword>
<dbReference type="AlphaFoldDB" id="A0A835SCY0"/>
<feature type="transmembrane region" description="Helical" evidence="2">
    <location>
        <begin position="474"/>
        <end position="497"/>
    </location>
</feature>
<organism evidence="3 4">
    <name type="scientific">Chlamydomonas incerta</name>
    <dbReference type="NCBI Taxonomy" id="51695"/>
    <lineage>
        <taxon>Eukaryota</taxon>
        <taxon>Viridiplantae</taxon>
        <taxon>Chlorophyta</taxon>
        <taxon>core chlorophytes</taxon>
        <taxon>Chlorophyceae</taxon>
        <taxon>CS clade</taxon>
        <taxon>Chlamydomonadales</taxon>
        <taxon>Chlamydomonadaceae</taxon>
        <taxon>Chlamydomonas</taxon>
    </lineage>
</organism>
<evidence type="ECO:0000256" key="1">
    <source>
        <dbReference type="SAM" id="MobiDB-lite"/>
    </source>
</evidence>
<evidence type="ECO:0000313" key="4">
    <source>
        <dbReference type="Proteomes" id="UP000650467"/>
    </source>
</evidence>
<keyword evidence="4" id="KW-1185">Reference proteome</keyword>
<proteinExistence type="predicted"/>